<keyword evidence="10" id="KW-0862">Zinc</keyword>
<evidence type="ECO:0000256" key="10">
    <source>
        <dbReference type="ARBA" id="ARBA00022833"/>
    </source>
</evidence>
<feature type="region of interest" description="Disordered" evidence="13">
    <location>
        <begin position="588"/>
        <end position="613"/>
    </location>
</feature>
<protein>
    <recommendedName>
        <fullName evidence="4">Restriction of telomere capping protein 1</fullName>
    </recommendedName>
</protein>
<dbReference type="GO" id="GO:1904263">
    <property type="term" value="P:positive regulation of TORC1 signaling"/>
    <property type="evidence" value="ECO:0007669"/>
    <property type="project" value="TreeGrafter"/>
</dbReference>
<name>A0A875RW22_EENNA</name>
<dbReference type="SMART" id="SM00320">
    <property type="entry name" value="WD40"/>
    <property type="match status" value="5"/>
</dbReference>
<dbReference type="InterPro" id="IPR001680">
    <property type="entry name" value="WD40_rpt"/>
</dbReference>
<dbReference type="PROSITE" id="PS50294">
    <property type="entry name" value="WD_REPEATS_REGION"/>
    <property type="match status" value="2"/>
</dbReference>
<evidence type="ECO:0000256" key="11">
    <source>
        <dbReference type="PROSITE-ProRule" id="PRU00175"/>
    </source>
</evidence>
<evidence type="ECO:0000256" key="8">
    <source>
        <dbReference type="ARBA" id="ARBA00022737"/>
    </source>
</evidence>
<evidence type="ECO:0000256" key="2">
    <source>
        <dbReference type="ARBA" id="ARBA00004116"/>
    </source>
</evidence>
<dbReference type="GO" id="GO:0008270">
    <property type="term" value="F:zinc ion binding"/>
    <property type="evidence" value="ECO:0007669"/>
    <property type="project" value="UniProtKB-KW"/>
</dbReference>
<evidence type="ECO:0000256" key="13">
    <source>
        <dbReference type="SAM" id="MobiDB-lite"/>
    </source>
</evidence>
<dbReference type="InterPro" id="IPR036322">
    <property type="entry name" value="WD40_repeat_dom_sf"/>
</dbReference>
<dbReference type="GO" id="GO:0061700">
    <property type="term" value="C:GATOR2 complex"/>
    <property type="evidence" value="ECO:0007669"/>
    <property type="project" value="TreeGrafter"/>
</dbReference>
<dbReference type="InterPro" id="IPR049566">
    <property type="entry name" value="WDR59_RTC1-like_RING_Znf"/>
</dbReference>
<dbReference type="Pfam" id="PF00400">
    <property type="entry name" value="WD40"/>
    <property type="match status" value="2"/>
</dbReference>
<dbReference type="InterPro" id="IPR037590">
    <property type="entry name" value="WDR24"/>
</dbReference>
<feature type="repeat" description="WD" evidence="12">
    <location>
        <begin position="116"/>
        <end position="158"/>
    </location>
</feature>
<feature type="repeat" description="WD" evidence="12">
    <location>
        <begin position="205"/>
        <end position="246"/>
    </location>
</feature>
<dbReference type="Proteomes" id="UP000662931">
    <property type="component" value="Chromosome 4"/>
</dbReference>
<dbReference type="OrthoDB" id="60955at2759"/>
<sequence>MISPPNQTSMYDSANGRVRFQSSNEILALAKSNATPNLFAIGGPKSLQLTRISETDIVLEYDLAMQIGHARSAKFGLISDLKFGHQNYGRNIAASTLSGSIHLYNLDRGNRVRSTFTDHKRAVNSIDFSTVAPYGLVSGSQDGKMKIWDLRMRNTRAAITINGNADAVRCVQFNPHQENILCSIFDSGVIQKWDTRKPDVVERRINAHSGPGLTLDWHPNLDYIVTGGRDKQLQVWNMGSDAEYRREPDHVIYTSGPIYKACWCRGRGNGSIMNTDIATCFLNDDPCIQIWTLNRRFIPRNIIDCHSNQITGLLWKTPRHLISCSKDKGLIQHDVVREPKVIDNLCPYATSWNPVGACNLLFIKQSKDDYDLHNEPVKVSSLFISGLGGSTAGNSNGNGSSSKASPAGLSSIPTSDTLHHSLQSAVSLASYINNAAEKKIGRNHLALRNKSFVTPQSKHIVNLQVSPFVMPVDVVLVRNESQVFEFLSASYLIEVPDGLDITQVCEYNAALAASAGRFRDCQTWRTLRFGILWQYTDDTESADALFKSSLGEVSSPKETVAKGYTSDTHSTINASQSDKFGTSLGSYTEGSVASTGNGNSKEKQNGDQVKSEQAIVESIPSSIADSNENVIVDDEEETVTFDGQQSIHPVAIRRSSKQLSNFSRNRYSFNGSSVDMDNEKSFSPRSSMSLSRSPVISRLLKFSGLKTEDIEGGSDNMVEAIVSRKASSDALQRGGSGNKKSQLTAILRKSSISTNGPLTVPWNPTDLIRQAANYSAKQGDLITCATFALLFKQLYPKSMSDNQAQEWIWTYHDMLLRRCLFGTAAAVMKRASEFYDVFKTVGQTRTSVRLFCNSCHSLVLNENSKIRATNADSGVEFGFWYCEKCSKRQGNCTYCDEPIKGICVVLLGCGHKGHFGCFRSWFVEEKQTDCPICWLPAVVLST</sequence>
<dbReference type="PROSITE" id="PS50082">
    <property type="entry name" value="WD_REPEATS_2"/>
    <property type="match status" value="2"/>
</dbReference>
<reference evidence="15" key="1">
    <citation type="submission" date="2020-10" db="EMBL/GenBank/DDBJ databases">
        <authorList>
            <person name="Roach M.J.R."/>
        </authorList>
    </citation>
    <scope>NUCLEOTIDE SEQUENCE</scope>
    <source>
        <strain evidence="15">CBS 1945</strain>
    </source>
</reference>
<dbReference type="PROSITE" id="PS50089">
    <property type="entry name" value="ZF_RING_2"/>
    <property type="match status" value="1"/>
</dbReference>
<evidence type="ECO:0000256" key="3">
    <source>
        <dbReference type="ARBA" id="ARBA00008863"/>
    </source>
</evidence>
<dbReference type="PROSITE" id="PS00678">
    <property type="entry name" value="WD_REPEATS_1"/>
    <property type="match status" value="2"/>
</dbReference>
<dbReference type="GO" id="GO:0016239">
    <property type="term" value="P:positive regulation of macroautophagy"/>
    <property type="evidence" value="ECO:0007669"/>
    <property type="project" value="TreeGrafter"/>
</dbReference>
<organism evidence="15 16">
    <name type="scientific">Eeniella nana</name>
    <name type="common">Yeast</name>
    <name type="synonym">Brettanomyces nanus</name>
    <dbReference type="NCBI Taxonomy" id="13502"/>
    <lineage>
        <taxon>Eukaryota</taxon>
        <taxon>Fungi</taxon>
        <taxon>Dikarya</taxon>
        <taxon>Ascomycota</taxon>
        <taxon>Saccharomycotina</taxon>
        <taxon>Pichiomycetes</taxon>
        <taxon>Pichiales</taxon>
        <taxon>Pichiaceae</taxon>
        <taxon>Brettanomyces</taxon>
    </lineage>
</organism>
<dbReference type="PANTHER" id="PTHR46200">
    <property type="entry name" value="GATOR COMPLEX PROTEIN WDR24"/>
    <property type="match status" value="1"/>
</dbReference>
<dbReference type="InterPro" id="IPR015943">
    <property type="entry name" value="WD40/YVTN_repeat-like_dom_sf"/>
</dbReference>
<feature type="compositionally biased region" description="Polar residues" evidence="13">
    <location>
        <begin position="588"/>
        <end position="599"/>
    </location>
</feature>
<comment type="subcellular location">
    <subcellularLocation>
        <location evidence="2">Vacuole</location>
    </subcellularLocation>
</comment>
<dbReference type="InterPro" id="IPR001841">
    <property type="entry name" value="Znf_RING"/>
</dbReference>
<evidence type="ECO:0000313" key="15">
    <source>
        <dbReference type="EMBL" id="QPG75987.1"/>
    </source>
</evidence>
<comment type="similarity">
    <text evidence="3">Belongs to the WD repeat RTC1 family.</text>
</comment>
<keyword evidence="8" id="KW-0677">Repeat</keyword>
<proteinExistence type="inferred from homology"/>
<evidence type="ECO:0000256" key="4">
    <source>
        <dbReference type="ARBA" id="ARBA00015098"/>
    </source>
</evidence>
<dbReference type="SUPFAM" id="SSF50978">
    <property type="entry name" value="WD40 repeat-like"/>
    <property type="match status" value="1"/>
</dbReference>
<feature type="domain" description="RING-type" evidence="14">
    <location>
        <begin position="892"/>
        <end position="933"/>
    </location>
</feature>
<evidence type="ECO:0000256" key="5">
    <source>
        <dbReference type="ARBA" id="ARBA00022554"/>
    </source>
</evidence>
<gene>
    <name evidence="15" type="ORF">FOA43_003373</name>
</gene>
<dbReference type="SMART" id="SM00184">
    <property type="entry name" value="RING"/>
    <property type="match status" value="1"/>
</dbReference>
<keyword evidence="9 11" id="KW-0863">Zinc-finger</keyword>
<keyword evidence="16" id="KW-1185">Reference proteome</keyword>
<dbReference type="PANTHER" id="PTHR46200:SF1">
    <property type="entry name" value="GATOR COMPLEX PROTEIN WDR24"/>
    <property type="match status" value="1"/>
</dbReference>
<dbReference type="EMBL" id="CP064815">
    <property type="protein sequence ID" value="QPG75987.1"/>
    <property type="molecule type" value="Genomic_DNA"/>
</dbReference>
<dbReference type="SUPFAM" id="SSF57850">
    <property type="entry name" value="RING/U-box"/>
    <property type="match status" value="1"/>
</dbReference>
<dbReference type="KEGG" id="bnn:FOA43_003373"/>
<evidence type="ECO:0000256" key="12">
    <source>
        <dbReference type="PROSITE-ProRule" id="PRU00221"/>
    </source>
</evidence>
<keyword evidence="7" id="KW-0479">Metal-binding</keyword>
<dbReference type="GeneID" id="62196773"/>
<dbReference type="AlphaFoldDB" id="A0A875RW22"/>
<dbReference type="Gene3D" id="2.130.10.10">
    <property type="entry name" value="YVTN repeat-like/Quinoprotein amine dehydrogenase"/>
    <property type="match status" value="2"/>
</dbReference>
<evidence type="ECO:0000256" key="7">
    <source>
        <dbReference type="ARBA" id="ARBA00022723"/>
    </source>
</evidence>
<dbReference type="RefSeq" id="XP_038779552.1">
    <property type="nucleotide sequence ID" value="XM_038923624.1"/>
</dbReference>
<evidence type="ECO:0000256" key="6">
    <source>
        <dbReference type="ARBA" id="ARBA00022574"/>
    </source>
</evidence>
<dbReference type="InterPro" id="IPR019775">
    <property type="entry name" value="WD40_repeat_CS"/>
</dbReference>
<accession>A0A875RW22</accession>
<dbReference type="Pfam" id="PF17120">
    <property type="entry name" value="zf-RING_16"/>
    <property type="match status" value="1"/>
</dbReference>
<comment type="function">
    <text evidence="1">May be involved in a process influencing telomere capping.</text>
</comment>
<evidence type="ECO:0000259" key="14">
    <source>
        <dbReference type="PROSITE" id="PS50089"/>
    </source>
</evidence>
<evidence type="ECO:0000256" key="1">
    <source>
        <dbReference type="ARBA" id="ARBA00002738"/>
    </source>
</evidence>
<evidence type="ECO:0000256" key="9">
    <source>
        <dbReference type="ARBA" id="ARBA00022771"/>
    </source>
</evidence>
<evidence type="ECO:0000313" key="16">
    <source>
        <dbReference type="Proteomes" id="UP000662931"/>
    </source>
</evidence>
<keyword evidence="5" id="KW-0926">Vacuole</keyword>
<keyword evidence="6 12" id="KW-0853">WD repeat</keyword>
<dbReference type="GO" id="GO:0005774">
    <property type="term" value="C:vacuolar membrane"/>
    <property type="evidence" value="ECO:0007669"/>
    <property type="project" value="TreeGrafter"/>
</dbReference>
<dbReference type="GO" id="GO:0005829">
    <property type="term" value="C:cytosol"/>
    <property type="evidence" value="ECO:0007669"/>
    <property type="project" value="TreeGrafter"/>
</dbReference>